<dbReference type="EMBL" id="JBJQND010000010">
    <property type="protein sequence ID" value="KAL3863298.1"/>
    <property type="molecule type" value="Genomic_DNA"/>
</dbReference>
<keyword evidence="2" id="KW-1185">Reference proteome</keyword>
<organism evidence="1 2">
    <name type="scientific">Sinanodonta woodiana</name>
    <name type="common">Chinese pond mussel</name>
    <name type="synonym">Anodonta woodiana</name>
    <dbReference type="NCBI Taxonomy" id="1069815"/>
    <lineage>
        <taxon>Eukaryota</taxon>
        <taxon>Metazoa</taxon>
        <taxon>Spiralia</taxon>
        <taxon>Lophotrochozoa</taxon>
        <taxon>Mollusca</taxon>
        <taxon>Bivalvia</taxon>
        <taxon>Autobranchia</taxon>
        <taxon>Heteroconchia</taxon>
        <taxon>Palaeoheterodonta</taxon>
        <taxon>Unionida</taxon>
        <taxon>Unionoidea</taxon>
        <taxon>Unionidae</taxon>
        <taxon>Unioninae</taxon>
        <taxon>Sinanodonta</taxon>
    </lineage>
</organism>
<accession>A0ABD3VQH0</accession>
<proteinExistence type="predicted"/>
<gene>
    <name evidence="1" type="ORF">ACJMK2_005063</name>
</gene>
<dbReference type="Proteomes" id="UP001634394">
    <property type="component" value="Unassembled WGS sequence"/>
</dbReference>
<comment type="caution">
    <text evidence="1">The sequence shown here is derived from an EMBL/GenBank/DDBJ whole genome shotgun (WGS) entry which is preliminary data.</text>
</comment>
<name>A0ABD3VQH0_SINWO</name>
<evidence type="ECO:0000313" key="2">
    <source>
        <dbReference type="Proteomes" id="UP001634394"/>
    </source>
</evidence>
<dbReference type="AlphaFoldDB" id="A0ABD3VQH0"/>
<sequence length="118" mass="14051">MITLKYIKTARVRDDIGIQTMRVDMLKDLHTRYEEVETNKLCALATVLDPTYKLLVFNAHGHDAVQRMLMDEHFRLIESYPESEKFHAQNPESKIVPHHRYQSKKKLRKNLKHSNFIF</sequence>
<evidence type="ECO:0000313" key="1">
    <source>
        <dbReference type="EMBL" id="KAL3863298.1"/>
    </source>
</evidence>
<reference evidence="1 2" key="1">
    <citation type="submission" date="2024-11" db="EMBL/GenBank/DDBJ databases">
        <title>Chromosome-level genome assembly of the freshwater bivalve Anodonta woodiana.</title>
        <authorList>
            <person name="Chen X."/>
        </authorList>
    </citation>
    <scope>NUCLEOTIDE SEQUENCE [LARGE SCALE GENOMIC DNA]</scope>
    <source>
        <strain evidence="1">MN2024</strain>
        <tissue evidence="1">Gills</tissue>
    </source>
</reference>
<protein>
    <submittedName>
        <fullName evidence="1">Uncharacterized protein</fullName>
    </submittedName>
</protein>